<reference evidence="2 3" key="1">
    <citation type="submission" date="2019-07" db="EMBL/GenBank/DDBJ databases">
        <title>Whole genome shotgun sequence of Acetobacter tropicalis NBRC 16470.</title>
        <authorList>
            <person name="Hosoyama A."/>
            <person name="Uohara A."/>
            <person name="Ohji S."/>
            <person name="Ichikawa N."/>
        </authorList>
    </citation>
    <scope>NUCLEOTIDE SEQUENCE [LARGE SCALE GENOMIC DNA]</scope>
    <source>
        <strain evidence="2 3">NBRC 16470</strain>
    </source>
</reference>
<dbReference type="EMBL" id="BJVR01000033">
    <property type="protein sequence ID" value="GEL51379.1"/>
    <property type="molecule type" value="Genomic_DNA"/>
</dbReference>
<evidence type="ECO:0000313" key="3">
    <source>
        <dbReference type="Proteomes" id="UP000321800"/>
    </source>
</evidence>
<protein>
    <submittedName>
        <fullName evidence="2">Uncharacterized protein</fullName>
    </submittedName>
</protein>
<proteinExistence type="predicted"/>
<keyword evidence="1" id="KW-0472">Membrane</keyword>
<sequence>MPGKLVRLGIIIVTLALGIYVLSGVYKNFSHLMVPDQDTPPAMDTNAPKSP</sequence>
<evidence type="ECO:0000256" key="1">
    <source>
        <dbReference type="SAM" id="Phobius"/>
    </source>
</evidence>
<gene>
    <name evidence="2" type="ORF">ATR01nite_24540</name>
</gene>
<dbReference type="Proteomes" id="UP000321800">
    <property type="component" value="Unassembled WGS sequence"/>
</dbReference>
<comment type="caution">
    <text evidence="2">The sequence shown here is derived from an EMBL/GenBank/DDBJ whole genome shotgun (WGS) entry which is preliminary data.</text>
</comment>
<keyword evidence="1" id="KW-1133">Transmembrane helix</keyword>
<dbReference type="RefSeq" id="WP_156477251.1">
    <property type="nucleotide sequence ID" value="NZ_BJVR01000033.1"/>
</dbReference>
<evidence type="ECO:0000313" key="2">
    <source>
        <dbReference type="EMBL" id="GEL51379.1"/>
    </source>
</evidence>
<organism evidence="2 3">
    <name type="scientific">Acetobacter tropicalis</name>
    <dbReference type="NCBI Taxonomy" id="104102"/>
    <lineage>
        <taxon>Bacteria</taxon>
        <taxon>Pseudomonadati</taxon>
        <taxon>Pseudomonadota</taxon>
        <taxon>Alphaproteobacteria</taxon>
        <taxon>Acetobacterales</taxon>
        <taxon>Acetobacteraceae</taxon>
        <taxon>Acetobacter</taxon>
    </lineage>
</organism>
<dbReference type="AlphaFoldDB" id="A0A511FR10"/>
<name>A0A511FR10_9PROT</name>
<accession>A0A511FR10</accession>
<keyword evidence="1" id="KW-0812">Transmembrane</keyword>
<feature type="transmembrane region" description="Helical" evidence="1">
    <location>
        <begin position="6"/>
        <end position="26"/>
    </location>
</feature>